<evidence type="ECO:0000313" key="3">
    <source>
        <dbReference type="Proteomes" id="UP000537775"/>
    </source>
</evidence>
<sequence length="195" mass="20658">MPGFYTAAKRGGGLAAIAVAASLVLTGCGDVDDLDDLNDMIDRAQEFVDEASEGSGDPGSGDPGSGDQGSGDEGSGDQGDSGEDEPGSDWEERMREARDDWDTYPAPPADIPPSEEPYSYATSHNDGSRSATEQNTYPGNESEDLSDHYTEQYGSEPTVQDGTTTWSNDNATTTMETNWDGSVTVESKWYDPSTG</sequence>
<evidence type="ECO:0000313" key="2">
    <source>
        <dbReference type="EMBL" id="MBB6390987.1"/>
    </source>
</evidence>
<name>A0A7X0FNV9_9MICO</name>
<feature type="region of interest" description="Disordered" evidence="1">
    <location>
        <begin position="42"/>
        <end position="180"/>
    </location>
</feature>
<dbReference type="RefSeq" id="WP_184753016.1">
    <property type="nucleotide sequence ID" value="NZ_BAAAJR010000010.1"/>
</dbReference>
<dbReference type="AlphaFoldDB" id="A0A7X0FNV9"/>
<feature type="compositionally biased region" description="Polar residues" evidence="1">
    <location>
        <begin position="120"/>
        <end position="139"/>
    </location>
</feature>
<organism evidence="2 3">
    <name type="scientific">Microbacterium thalassium</name>
    <dbReference type="NCBI Taxonomy" id="362649"/>
    <lineage>
        <taxon>Bacteria</taxon>
        <taxon>Bacillati</taxon>
        <taxon>Actinomycetota</taxon>
        <taxon>Actinomycetes</taxon>
        <taxon>Micrococcales</taxon>
        <taxon>Microbacteriaceae</taxon>
        <taxon>Microbacterium</taxon>
    </lineage>
</organism>
<gene>
    <name evidence="2" type="ORF">HD594_001300</name>
</gene>
<evidence type="ECO:0000256" key="1">
    <source>
        <dbReference type="SAM" id="MobiDB-lite"/>
    </source>
</evidence>
<feature type="compositionally biased region" description="Gly residues" evidence="1">
    <location>
        <begin position="56"/>
        <end position="79"/>
    </location>
</feature>
<protein>
    <submittedName>
        <fullName evidence="2">Uncharacterized protein</fullName>
    </submittedName>
</protein>
<comment type="caution">
    <text evidence="2">The sequence shown here is derived from an EMBL/GenBank/DDBJ whole genome shotgun (WGS) entry which is preliminary data.</text>
</comment>
<dbReference type="Proteomes" id="UP000537775">
    <property type="component" value="Unassembled WGS sequence"/>
</dbReference>
<feature type="compositionally biased region" description="Basic and acidic residues" evidence="1">
    <location>
        <begin position="90"/>
        <end position="101"/>
    </location>
</feature>
<feature type="compositionally biased region" description="Low complexity" evidence="1">
    <location>
        <begin position="163"/>
        <end position="174"/>
    </location>
</feature>
<feature type="compositionally biased region" description="Pro residues" evidence="1">
    <location>
        <begin position="105"/>
        <end position="115"/>
    </location>
</feature>
<reference evidence="2 3" key="1">
    <citation type="submission" date="2020-08" db="EMBL/GenBank/DDBJ databases">
        <title>Sequencing the genomes of 1000 actinobacteria strains.</title>
        <authorList>
            <person name="Klenk H.-P."/>
        </authorList>
    </citation>
    <scope>NUCLEOTIDE SEQUENCE [LARGE SCALE GENOMIC DNA]</scope>
    <source>
        <strain evidence="2 3">DSM 12511</strain>
    </source>
</reference>
<proteinExistence type="predicted"/>
<feature type="compositionally biased region" description="Polar residues" evidence="1">
    <location>
        <begin position="152"/>
        <end position="162"/>
    </location>
</feature>
<accession>A0A7X0FNV9</accession>
<feature type="compositionally biased region" description="Acidic residues" evidence="1">
    <location>
        <begin position="80"/>
        <end position="89"/>
    </location>
</feature>
<dbReference type="EMBL" id="JACHML010000001">
    <property type="protein sequence ID" value="MBB6390987.1"/>
    <property type="molecule type" value="Genomic_DNA"/>
</dbReference>
<keyword evidence="3" id="KW-1185">Reference proteome</keyword>